<comment type="pathway">
    <text evidence="1">Carbohydrate acid metabolism.</text>
</comment>
<evidence type="ECO:0000256" key="2">
    <source>
        <dbReference type="ARBA" id="ARBA00006906"/>
    </source>
</evidence>
<evidence type="ECO:0000313" key="7">
    <source>
        <dbReference type="Proteomes" id="UP000058636"/>
    </source>
</evidence>
<organism evidence="6 7">
    <name type="scientific">Thermotoga petrophila</name>
    <dbReference type="NCBI Taxonomy" id="93929"/>
    <lineage>
        <taxon>Bacteria</taxon>
        <taxon>Thermotogati</taxon>
        <taxon>Thermotogota</taxon>
        <taxon>Thermotogae</taxon>
        <taxon>Thermotogales</taxon>
        <taxon>Thermotogaceae</taxon>
        <taxon>Thermotoga</taxon>
    </lineage>
</organism>
<dbReference type="CDD" id="cd00452">
    <property type="entry name" value="KDPG_aldolase"/>
    <property type="match status" value="1"/>
</dbReference>
<proteinExistence type="inferred from homology"/>
<keyword evidence="5" id="KW-0119">Carbohydrate metabolism</keyword>
<comment type="caution">
    <text evidence="6">The sequence shown here is derived from an EMBL/GenBank/DDBJ whole genome shotgun (WGS) entry which is preliminary data.</text>
</comment>
<name>A0A117L2P9_9THEM</name>
<gene>
    <name evidence="6" type="ORF">XD57_0817</name>
</gene>
<evidence type="ECO:0000256" key="1">
    <source>
        <dbReference type="ARBA" id="ARBA00004761"/>
    </source>
</evidence>
<dbReference type="InterPro" id="IPR000887">
    <property type="entry name" value="Aldlse_KDPG_KHG"/>
</dbReference>
<dbReference type="PANTHER" id="PTHR30246">
    <property type="entry name" value="2-KETO-3-DEOXY-6-PHOSPHOGLUCONATE ALDOLASE"/>
    <property type="match status" value="1"/>
</dbReference>
<dbReference type="PATRIC" id="fig|93930.3.peg.1668"/>
<evidence type="ECO:0000256" key="4">
    <source>
        <dbReference type="ARBA" id="ARBA00023239"/>
    </source>
</evidence>
<dbReference type="SUPFAM" id="SSF51569">
    <property type="entry name" value="Aldolase"/>
    <property type="match status" value="1"/>
</dbReference>
<evidence type="ECO:0000256" key="5">
    <source>
        <dbReference type="ARBA" id="ARBA00023277"/>
    </source>
</evidence>
<keyword evidence="4" id="KW-0456">Lyase</keyword>
<accession>A0A117L2P9</accession>
<dbReference type="AlphaFoldDB" id="A0A117L2P9"/>
<dbReference type="NCBIfam" id="TIGR01182">
    <property type="entry name" value="eda"/>
    <property type="match status" value="1"/>
</dbReference>
<sequence>MMSLERIREEGIVAVLRTESVEKCLQIARELYEGGIRVIEVTFTVPDADKAIKALSEEIKDALIGAGTVLTAEQCKRAIEAGAKYIVSPHLSEEINEVCKEAGIPYVPGIMTPTEYVKAKNMGCEVVKIFPGDVLKPVFIKSMKGPFPEFKAIPTGGVSLENLEEWFKAGAFAVGAGSNLVKGNPKENARQFVERIREIKKGSR</sequence>
<reference evidence="6 7" key="1">
    <citation type="journal article" date="2015" name="MBio">
        <title>Genome-Resolved Metagenomic Analysis Reveals Roles for Candidate Phyla and Other Microbial Community Members in Biogeochemical Transformations in Oil Reservoirs.</title>
        <authorList>
            <person name="Hu P."/>
            <person name="Tom L."/>
            <person name="Singh A."/>
            <person name="Thomas B.C."/>
            <person name="Baker B.J."/>
            <person name="Piceno Y.M."/>
            <person name="Andersen G.L."/>
            <person name="Banfield J.F."/>
        </authorList>
    </citation>
    <scope>NUCLEOTIDE SEQUENCE [LARGE SCALE GENOMIC DNA]</scope>
    <source>
        <strain evidence="6">46_26</strain>
    </source>
</reference>
<evidence type="ECO:0000313" key="6">
    <source>
        <dbReference type="EMBL" id="KUK23091.1"/>
    </source>
</evidence>
<dbReference type="Gene3D" id="3.20.20.70">
    <property type="entry name" value="Aldolase class I"/>
    <property type="match status" value="1"/>
</dbReference>
<dbReference type="InterPro" id="IPR013785">
    <property type="entry name" value="Aldolase_TIM"/>
</dbReference>
<protein>
    <submittedName>
        <fullName evidence="6">2-dehydro-3-deoxyphosphogluconate aldolase/4-hydroxy-2-oxoglutarate aldolase</fullName>
    </submittedName>
</protein>
<comment type="subunit">
    <text evidence="3">Homotrimer.</text>
</comment>
<dbReference type="Pfam" id="PF01081">
    <property type="entry name" value="Aldolase"/>
    <property type="match status" value="1"/>
</dbReference>
<dbReference type="Proteomes" id="UP000058636">
    <property type="component" value="Unassembled WGS sequence"/>
</dbReference>
<dbReference type="PANTHER" id="PTHR30246:SF1">
    <property type="entry name" value="2-DEHYDRO-3-DEOXY-6-PHOSPHOGALACTONATE ALDOLASE-RELATED"/>
    <property type="match status" value="1"/>
</dbReference>
<evidence type="ECO:0000256" key="3">
    <source>
        <dbReference type="ARBA" id="ARBA00011233"/>
    </source>
</evidence>
<dbReference type="GO" id="GO:0016829">
    <property type="term" value="F:lyase activity"/>
    <property type="evidence" value="ECO:0007669"/>
    <property type="project" value="UniProtKB-KW"/>
</dbReference>
<comment type="similarity">
    <text evidence="2">Belongs to the KHG/KDPG aldolase family.</text>
</comment>
<dbReference type="EMBL" id="LGFG01000054">
    <property type="protein sequence ID" value="KUK23091.1"/>
    <property type="molecule type" value="Genomic_DNA"/>
</dbReference>